<evidence type="ECO:0000313" key="1">
    <source>
        <dbReference type="EMBL" id="KAB1211834.1"/>
    </source>
</evidence>
<reference evidence="1 2" key="1">
    <citation type="journal article" date="2019" name="Plant Biotechnol. J.">
        <title>The red bayberry genome and genetic basis of sex determination.</title>
        <authorList>
            <person name="Jia H.M."/>
            <person name="Jia H.J."/>
            <person name="Cai Q.L."/>
            <person name="Wang Y."/>
            <person name="Zhao H.B."/>
            <person name="Yang W.F."/>
            <person name="Wang G.Y."/>
            <person name="Li Y.H."/>
            <person name="Zhan D.L."/>
            <person name="Shen Y.T."/>
            <person name="Niu Q.F."/>
            <person name="Chang L."/>
            <person name="Qiu J."/>
            <person name="Zhao L."/>
            <person name="Xie H.B."/>
            <person name="Fu W.Y."/>
            <person name="Jin J."/>
            <person name="Li X.W."/>
            <person name="Jiao Y."/>
            <person name="Zhou C.C."/>
            <person name="Tu T."/>
            <person name="Chai C.Y."/>
            <person name="Gao J.L."/>
            <person name="Fan L.J."/>
            <person name="van de Weg E."/>
            <person name="Wang J.Y."/>
            <person name="Gao Z.S."/>
        </authorList>
    </citation>
    <scope>NUCLEOTIDE SEQUENCE [LARGE SCALE GENOMIC DNA]</scope>
    <source>
        <tissue evidence="1">Leaves</tissue>
    </source>
</reference>
<comment type="caution">
    <text evidence="1">The sequence shown here is derived from an EMBL/GenBank/DDBJ whole genome shotgun (WGS) entry which is preliminary data.</text>
</comment>
<evidence type="ECO:0000313" key="2">
    <source>
        <dbReference type="Proteomes" id="UP000516437"/>
    </source>
</evidence>
<accession>A0A6A1VGG3</accession>
<dbReference type="AlphaFoldDB" id="A0A6A1VGG3"/>
<dbReference type="EMBL" id="RXIC02000023">
    <property type="protein sequence ID" value="KAB1211834.1"/>
    <property type="molecule type" value="Genomic_DNA"/>
</dbReference>
<organism evidence="1 2">
    <name type="scientific">Morella rubra</name>
    <name type="common">Chinese bayberry</name>
    <dbReference type="NCBI Taxonomy" id="262757"/>
    <lineage>
        <taxon>Eukaryota</taxon>
        <taxon>Viridiplantae</taxon>
        <taxon>Streptophyta</taxon>
        <taxon>Embryophyta</taxon>
        <taxon>Tracheophyta</taxon>
        <taxon>Spermatophyta</taxon>
        <taxon>Magnoliopsida</taxon>
        <taxon>eudicotyledons</taxon>
        <taxon>Gunneridae</taxon>
        <taxon>Pentapetalae</taxon>
        <taxon>rosids</taxon>
        <taxon>fabids</taxon>
        <taxon>Fagales</taxon>
        <taxon>Myricaceae</taxon>
        <taxon>Morella</taxon>
    </lineage>
</organism>
<name>A0A6A1VGG3_9ROSI</name>
<dbReference type="Proteomes" id="UP000516437">
    <property type="component" value="Chromosome 5"/>
</dbReference>
<proteinExistence type="predicted"/>
<keyword evidence="2" id="KW-1185">Reference proteome</keyword>
<gene>
    <name evidence="1" type="ORF">CJ030_MR5G010037</name>
</gene>
<protein>
    <submittedName>
        <fullName evidence="1">Uncharacterized protein</fullName>
    </submittedName>
</protein>
<sequence>MRVSRSFAWLASFMSDLEVMFRVRLAPIKARLDRTKELMQNMRQHHAHTSTTLHRVTDKLESVSLAQARLKDRMKGIGEPLAQIEDWMQDMISSIPSQLDTVNKGLDKFSVSIADLIEGIHNSCWEGEVGVGRGGVVRIWMGLGDDMDGPELWEPCGHL</sequence>